<comment type="subcellular location">
    <subcellularLocation>
        <location evidence="2">Chromosome</location>
        <location evidence="2">Centromere</location>
    </subcellularLocation>
    <subcellularLocation>
        <location evidence="1">Nucleus</location>
    </subcellularLocation>
</comment>
<evidence type="ECO:0000313" key="12">
    <source>
        <dbReference type="Proteomes" id="UP000694680"/>
    </source>
</evidence>
<keyword evidence="6" id="KW-0498">Mitosis</keyword>
<evidence type="ECO:0000256" key="3">
    <source>
        <dbReference type="ARBA" id="ARBA00009914"/>
    </source>
</evidence>
<gene>
    <name evidence="11" type="primary">cdca9</name>
</gene>
<dbReference type="GO" id="GO:0000070">
    <property type="term" value="P:mitotic sister chromatid segregation"/>
    <property type="evidence" value="ECO:0007669"/>
    <property type="project" value="TreeGrafter"/>
</dbReference>
<organism evidence="11 12">
    <name type="scientific">Gouania willdenowi</name>
    <name type="common">Blunt-snouted clingfish</name>
    <name type="synonym">Lepadogaster willdenowi</name>
    <dbReference type="NCBI Taxonomy" id="441366"/>
    <lineage>
        <taxon>Eukaryota</taxon>
        <taxon>Metazoa</taxon>
        <taxon>Chordata</taxon>
        <taxon>Craniata</taxon>
        <taxon>Vertebrata</taxon>
        <taxon>Euteleostomi</taxon>
        <taxon>Actinopterygii</taxon>
        <taxon>Neopterygii</taxon>
        <taxon>Teleostei</taxon>
        <taxon>Neoteleostei</taxon>
        <taxon>Acanthomorphata</taxon>
        <taxon>Ovalentaria</taxon>
        <taxon>Blenniimorphae</taxon>
        <taxon>Blenniiformes</taxon>
        <taxon>Gobiesocoidei</taxon>
        <taxon>Gobiesocidae</taxon>
        <taxon>Gobiesocinae</taxon>
        <taxon>Gouania</taxon>
    </lineage>
</organism>
<sequence>MPTKRARNVVKGQNKEQSSLGMRRSKLALFIQQFEKEAQERVKDLEAKFDNMLATVDRAFTVELMKKPPALQNTRLGDLINGEKVFNPQTKRHLSRTCALGYYGGRGSVGAGLTSIQSKSIALVLTLWLRQWRMCINYPGSLREVLDLAENVEAEI</sequence>
<keyword evidence="9" id="KW-0137">Centromere</keyword>
<dbReference type="Gene3D" id="6.10.250.1900">
    <property type="match status" value="1"/>
</dbReference>
<dbReference type="Pfam" id="PF10444">
    <property type="entry name" value="Nbl1_Borealin_N"/>
    <property type="match status" value="1"/>
</dbReference>
<evidence type="ECO:0000256" key="9">
    <source>
        <dbReference type="ARBA" id="ARBA00023328"/>
    </source>
</evidence>
<dbReference type="GO" id="GO:0000775">
    <property type="term" value="C:chromosome, centromeric region"/>
    <property type="evidence" value="ECO:0007669"/>
    <property type="project" value="UniProtKB-SubCell"/>
</dbReference>
<evidence type="ECO:0000256" key="4">
    <source>
        <dbReference type="ARBA" id="ARBA00022454"/>
    </source>
</evidence>
<evidence type="ECO:0000259" key="10">
    <source>
        <dbReference type="Pfam" id="PF10444"/>
    </source>
</evidence>
<accession>A0A8C5NHT4</accession>
<evidence type="ECO:0000256" key="2">
    <source>
        <dbReference type="ARBA" id="ARBA00004584"/>
    </source>
</evidence>
<evidence type="ECO:0000256" key="5">
    <source>
        <dbReference type="ARBA" id="ARBA00022618"/>
    </source>
</evidence>
<dbReference type="PANTHER" id="PTHR16040">
    <property type="entry name" value="AUSTRALIN, ISOFORM A-RELATED"/>
    <property type="match status" value="1"/>
</dbReference>
<dbReference type="Proteomes" id="UP000694680">
    <property type="component" value="Chromosome 18"/>
</dbReference>
<reference evidence="11" key="1">
    <citation type="submission" date="2020-06" db="EMBL/GenBank/DDBJ databases">
        <authorList>
            <consortium name="Wellcome Sanger Institute Data Sharing"/>
        </authorList>
    </citation>
    <scope>NUCLEOTIDE SEQUENCE [LARGE SCALE GENOMIC DNA]</scope>
</reference>
<name>A0A8C5NHT4_GOUWI</name>
<dbReference type="GO" id="GO:0005634">
    <property type="term" value="C:nucleus"/>
    <property type="evidence" value="ECO:0007669"/>
    <property type="project" value="UniProtKB-SubCell"/>
</dbReference>
<dbReference type="InterPro" id="IPR018867">
    <property type="entry name" value="Cell_div_borealin"/>
</dbReference>
<dbReference type="GO" id="GO:0051301">
    <property type="term" value="P:cell division"/>
    <property type="evidence" value="ECO:0007669"/>
    <property type="project" value="UniProtKB-KW"/>
</dbReference>
<evidence type="ECO:0000256" key="6">
    <source>
        <dbReference type="ARBA" id="ARBA00022776"/>
    </source>
</evidence>
<evidence type="ECO:0000256" key="8">
    <source>
        <dbReference type="ARBA" id="ARBA00023306"/>
    </source>
</evidence>
<comment type="similarity">
    <text evidence="3">Belongs to the borealin family.</text>
</comment>
<dbReference type="GO" id="GO:0051233">
    <property type="term" value="C:spindle midzone"/>
    <property type="evidence" value="ECO:0007669"/>
    <property type="project" value="TreeGrafter"/>
</dbReference>
<keyword evidence="8" id="KW-0131">Cell cycle</keyword>
<keyword evidence="7" id="KW-0539">Nucleus</keyword>
<dbReference type="InterPro" id="IPR018851">
    <property type="entry name" value="Borealin_N"/>
</dbReference>
<evidence type="ECO:0000256" key="7">
    <source>
        <dbReference type="ARBA" id="ARBA00023242"/>
    </source>
</evidence>
<protein>
    <submittedName>
        <fullName evidence="11">Borealin-2-like</fullName>
    </submittedName>
</protein>
<keyword evidence="5" id="KW-0132">Cell division</keyword>
<evidence type="ECO:0000256" key="1">
    <source>
        <dbReference type="ARBA" id="ARBA00004123"/>
    </source>
</evidence>
<feature type="domain" description="Borealin N-terminal" evidence="10">
    <location>
        <begin position="26"/>
        <end position="81"/>
    </location>
</feature>
<evidence type="ECO:0000313" key="11">
    <source>
        <dbReference type="Ensembl" id="ENSGWIP00000056136.1"/>
    </source>
</evidence>
<reference evidence="11" key="2">
    <citation type="submission" date="2025-08" db="UniProtKB">
        <authorList>
            <consortium name="Ensembl"/>
        </authorList>
    </citation>
    <scope>IDENTIFICATION</scope>
</reference>
<dbReference type="AlphaFoldDB" id="A0A8C5NHT4"/>
<proteinExistence type="inferred from homology"/>
<dbReference type="Ensembl" id="ENSGWIT00000060414.1">
    <property type="protein sequence ID" value="ENSGWIP00000056136.1"/>
    <property type="gene ID" value="ENSGWIG00000026644.1"/>
</dbReference>
<keyword evidence="12" id="KW-1185">Reference proteome</keyword>
<keyword evidence="4" id="KW-0158">Chromosome</keyword>
<reference evidence="11" key="3">
    <citation type="submission" date="2025-09" db="UniProtKB">
        <authorList>
            <consortium name="Ensembl"/>
        </authorList>
    </citation>
    <scope>IDENTIFICATION</scope>
</reference>
<dbReference type="GO" id="GO:0032133">
    <property type="term" value="C:chromosome passenger complex"/>
    <property type="evidence" value="ECO:0007669"/>
    <property type="project" value="TreeGrafter"/>
</dbReference>
<dbReference type="PANTHER" id="PTHR16040:SF10">
    <property type="entry name" value="BOREALIN-2"/>
    <property type="match status" value="1"/>
</dbReference>